<dbReference type="PATRIC" id="fig|1415166.3.peg.6207"/>
<feature type="domain" description="Cyclic-phosphate processing Receiver" evidence="1">
    <location>
        <begin position="57"/>
        <end position="151"/>
    </location>
</feature>
<reference evidence="2 3" key="1">
    <citation type="journal article" date="2014" name="Appl. Environ. Microbiol.">
        <title>Insights into the Microbial Degradation of Rubber and Gutta-Percha by Analysis of the Complete Genome of Nocardia nova SH22a.</title>
        <authorList>
            <person name="Luo Q."/>
            <person name="Hiessl S."/>
            <person name="Poehlein A."/>
            <person name="Daniel R."/>
            <person name="Steinbuchel A."/>
        </authorList>
    </citation>
    <scope>NUCLEOTIDE SEQUENCE [LARGE SCALE GENOMIC DNA]</scope>
    <source>
        <strain evidence="2">SH22a</strain>
    </source>
</reference>
<dbReference type="AlphaFoldDB" id="W5TNR9"/>
<name>W5TNR9_9NOCA</name>
<accession>W5TNR9</accession>
<proteinExistence type="predicted"/>
<evidence type="ECO:0000313" key="2">
    <source>
        <dbReference type="EMBL" id="AHH20809.1"/>
    </source>
</evidence>
<dbReference type="InterPro" id="IPR046909">
    <property type="entry name" value="cREC_REC"/>
</dbReference>
<dbReference type="HOGENOM" id="CLU_1466771_0_0_11"/>
<dbReference type="eggNOG" id="ENOG5032G7S">
    <property type="taxonomic scope" value="Bacteria"/>
</dbReference>
<protein>
    <recommendedName>
        <fullName evidence="1">Cyclic-phosphate processing Receiver domain-containing protein</fullName>
    </recommendedName>
</protein>
<dbReference type="KEGG" id="nno:NONO_c60330"/>
<dbReference type="RefSeq" id="WP_202807945.1">
    <property type="nucleotide sequence ID" value="NZ_CP006850.1"/>
</dbReference>
<sequence>MTIQDLCAICQHGATHHANGLLLCPEHVKSLGADQPRAVRRAAGYHGERARRLPDRMKLFVDDERPAPPDWMLVKTLPAALAVLNGLRLSGYGLLAISLDHDLSTRIQDYQEDHTSRPIVLWMCENDWWPTEVYVHTSNPAGEEWLTGMVRRYAPPGTLCGYGSNFWATCPIDPVERNVIRKFR</sequence>
<gene>
    <name evidence="2" type="ORF">NONO_c60330</name>
</gene>
<dbReference type="EMBL" id="CP006850">
    <property type="protein sequence ID" value="AHH20809.1"/>
    <property type="molecule type" value="Genomic_DNA"/>
</dbReference>
<evidence type="ECO:0000313" key="3">
    <source>
        <dbReference type="Proteomes" id="UP000019150"/>
    </source>
</evidence>
<keyword evidence="3" id="KW-1185">Reference proteome</keyword>
<dbReference type="STRING" id="1415166.NONO_c60330"/>
<dbReference type="Proteomes" id="UP000019150">
    <property type="component" value="Chromosome"/>
</dbReference>
<evidence type="ECO:0000259" key="1">
    <source>
        <dbReference type="Pfam" id="PF20274"/>
    </source>
</evidence>
<dbReference type="Pfam" id="PF20274">
    <property type="entry name" value="cREC_REC"/>
    <property type="match status" value="1"/>
</dbReference>
<organism evidence="2 3">
    <name type="scientific">Nocardia nova SH22a</name>
    <dbReference type="NCBI Taxonomy" id="1415166"/>
    <lineage>
        <taxon>Bacteria</taxon>
        <taxon>Bacillati</taxon>
        <taxon>Actinomycetota</taxon>
        <taxon>Actinomycetes</taxon>
        <taxon>Mycobacteriales</taxon>
        <taxon>Nocardiaceae</taxon>
        <taxon>Nocardia</taxon>
    </lineage>
</organism>